<protein>
    <submittedName>
        <fullName evidence="9">Putative ABC transporter permease/ATP-binding protein</fullName>
    </submittedName>
</protein>
<evidence type="ECO:0000256" key="1">
    <source>
        <dbReference type="ARBA" id="ARBA00004651"/>
    </source>
</evidence>
<name>K6VT38_9MICO</name>
<keyword evidence="10" id="KW-1185">Reference proteome</keyword>
<feature type="compositionally biased region" description="Polar residues" evidence="5">
    <location>
        <begin position="578"/>
        <end position="590"/>
    </location>
</feature>
<dbReference type="OrthoDB" id="4966664at2"/>
<evidence type="ECO:0000259" key="8">
    <source>
        <dbReference type="PROSITE" id="PS50929"/>
    </source>
</evidence>
<dbReference type="PROSITE" id="PS00211">
    <property type="entry name" value="ABC_TRANSPORTER_1"/>
    <property type="match status" value="1"/>
</dbReference>
<dbReference type="InterPro" id="IPR036640">
    <property type="entry name" value="ABC1_TM_sf"/>
</dbReference>
<feature type="transmembrane region" description="Helical" evidence="6">
    <location>
        <begin position="40"/>
        <end position="65"/>
    </location>
</feature>
<keyword evidence="4 6" id="KW-0472">Membrane</keyword>
<dbReference type="PROSITE" id="PS50929">
    <property type="entry name" value="ABC_TM1F"/>
    <property type="match status" value="1"/>
</dbReference>
<feature type="domain" description="ABC transporter" evidence="7">
    <location>
        <begin position="329"/>
        <end position="587"/>
    </location>
</feature>
<reference evidence="9 10" key="1">
    <citation type="submission" date="2012-08" db="EMBL/GenBank/DDBJ databases">
        <title>Whole genome shotgun sequence of Austwickia chelonae NBRC 105200.</title>
        <authorList>
            <person name="Yoshida I."/>
            <person name="Hosoyama A."/>
            <person name="Tsuchikane K."/>
            <person name="Katsumata H."/>
            <person name="Ando Y."/>
            <person name="Ohji S."/>
            <person name="Hamada M."/>
            <person name="Tamura T."/>
            <person name="Yamazoe A."/>
            <person name="Yamazaki S."/>
            <person name="Fujita N."/>
        </authorList>
    </citation>
    <scope>NUCLEOTIDE SEQUENCE [LARGE SCALE GENOMIC DNA]</scope>
    <source>
        <strain evidence="9 10">NBRC 105200</strain>
    </source>
</reference>
<dbReference type="Pfam" id="PF00005">
    <property type="entry name" value="ABC_tran"/>
    <property type="match status" value="1"/>
</dbReference>
<dbReference type="PANTHER" id="PTHR43394">
    <property type="entry name" value="ATP-DEPENDENT PERMEASE MDL1, MITOCHONDRIAL"/>
    <property type="match status" value="1"/>
</dbReference>
<keyword evidence="3 6" id="KW-1133">Transmembrane helix</keyword>
<dbReference type="EMBL" id="BAGZ01000009">
    <property type="protein sequence ID" value="GAB78480.1"/>
    <property type="molecule type" value="Genomic_DNA"/>
</dbReference>
<dbReference type="GO" id="GO:0015421">
    <property type="term" value="F:ABC-type oligopeptide transporter activity"/>
    <property type="evidence" value="ECO:0007669"/>
    <property type="project" value="TreeGrafter"/>
</dbReference>
<dbReference type="STRING" id="100225.SAMN05421595_2750"/>
<dbReference type="SUPFAM" id="SSF52540">
    <property type="entry name" value="P-loop containing nucleoside triphosphate hydrolases"/>
    <property type="match status" value="1"/>
</dbReference>
<gene>
    <name evidence="9" type="ORF">AUCHE_09_00850</name>
</gene>
<organism evidence="9 10">
    <name type="scientific">Austwickia chelonae NBRC 105200</name>
    <dbReference type="NCBI Taxonomy" id="1184607"/>
    <lineage>
        <taxon>Bacteria</taxon>
        <taxon>Bacillati</taxon>
        <taxon>Actinomycetota</taxon>
        <taxon>Actinomycetes</taxon>
        <taxon>Micrococcales</taxon>
        <taxon>Dermatophilaceae</taxon>
        <taxon>Austwickia</taxon>
    </lineage>
</organism>
<accession>K6VT38</accession>
<comment type="subcellular location">
    <subcellularLocation>
        <location evidence="1">Cell membrane</location>
        <topology evidence="1">Multi-pass membrane protein</topology>
    </subcellularLocation>
</comment>
<keyword evidence="9" id="KW-0067">ATP-binding</keyword>
<dbReference type="Pfam" id="PF00664">
    <property type="entry name" value="ABC_membrane"/>
    <property type="match status" value="1"/>
</dbReference>
<dbReference type="GO" id="GO:0005886">
    <property type="term" value="C:plasma membrane"/>
    <property type="evidence" value="ECO:0007669"/>
    <property type="project" value="UniProtKB-SubCell"/>
</dbReference>
<evidence type="ECO:0000313" key="9">
    <source>
        <dbReference type="EMBL" id="GAB78480.1"/>
    </source>
</evidence>
<dbReference type="InterPro" id="IPR027417">
    <property type="entry name" value="P-loop_NTPase"/>
</dbReference>
<proteinExistence type="predicted"/>
<dbReference type="PROSITE" id="PS50893">
    <property type="entry name" value="ABC_TRANSPORTER_2"/>
    <property type="match status" value="1"/>
</dbReference>
<evidence type="ECO:0000259" key="7">
    <source>
        <dbReference type="PROSITE" id="PS50893"/>
    </source>
</evidence>
<dbReference type="InterPro" id="IPR003439">
    <property type="entry name" value="ABC_transporter-like_ATP-bd"/>
</dbReference>
<dbReference type="Proteomes" id="UP000008495">
    <property type="component" value="Unassembled WGS sequence"/>
</dbReference>
<dbReference type="SUPFAM" id="SSF90123">
    <property type="entry name" value="ABC transporter transmembrane region"/>
    <property type="match status" value="1"/>
</dbReference>
<sequence length="590" mass="61333">MPITCVPDDSRIDDRTLQITEDTTPAGLLRQVLTAHPRRTALAAVLAVLHQVGEACVPLLIGWALDGPVAAGDLTGTLTYVGVLGMAFVVLSTGYRMGARLAFAGYGQLEHELRTLTTDRILDARGFGGRPRLAGDLLAVASSDVQAVARTKLISFFPVGELAALLAVGVLLAVIWWPLAVGVLIGAAVTVAVADRAMRPLAARLRGAQAAAAAAAGTAADLISGLRVVKGLGAEPEARRRYETSSRSALDAALRANGSRAVMESSTSLAGGLFVVAVAGVAAHRTVHGSFTIGELVTVVALTQLVVGPMTLLGRNVGIFWAAGLASAERVLTLLRTPHDRQDPTHDRNLSTVLGVQVPVEGETERGEELALRIGGGEYRFREGEFVVIEATPEQNALLGRLLGGTSTAAPGPDDRAVLSGTDLADCPVDLIRTVVHVAPHDTHLFPDTLDDAVAAGRGTPENTRAAQTAAGLDDVLALLPEGGHTQIGEAGRRLSGGQRQRVALARALAGRPAVLLLDDPTTAVDAVTENQVARSVRDFRAEGITLVCTSSPAWRAVADRTVTLPEPTPGEDGYAQPETSLECTAGATS</sequence>
<evidence type="ECO:0000256" key="5">
    <source>
        <dbReference type="SAM" id="MobiDB-lite"/>
    </source>
</evidence>
<keyword evidence="2 6" id="KW-0812">Transmembrane</keyword>
<dbReference type="GO" id="GO:0016887">
    <property type="term" value="F:ATP hydrolysis activity"/>
    <property type="evidence" value="ECO:0007669"/>
    <property type="project" value="InterPro"/>
</dbReference>
<dbReference type="CDD" id="cd07346">
    <property type="entry name" value="ABC_6TM_exporters"/>
    <property type="match status" value="1"/>
</dbReference>
<evidence type="ECO:0000256" key="2">
    <source>
        <dbReference type="ARBA" id="ARBA00022692"/>
    </source>
</evidence>
<dbReference type="InterPro" id="IPR011527">
    <property type="entry name" value="ABC1_TM_dom"/>
</dbReference>
<evidence type="ECO:0000256" key="4">
    <source>
        <dbReference type="ARBA" id="ARBA00023136"/>
    </source>
</evidence>
<feature type="domain" description="ABC transmembrane type-1" evidence="8">
    <location>
        <begin position="41"/>
        <end position="320"/>
    </location>
</feature>
<dbReference type="Gene3D" id="1.20.1560.10">
    <property type="entry name" value="ABC transporter type 1, transmembrane domain"/>
    <property type="match status" value="1"/>
</dbReference>
<feature type="region of interest" description="Disordered" evidence="5">
    <location>
        <begin position="565"/>
        <end position="590"/>
    </location>
</feature>
<dbReference type="AlphaFoldDB" id="K6VT38"/>
<evidence type="ECO:0000256" key="6">
    <source>
        <dbReference type="SAM" id="Phobius"/>
    </source>
</evidence>
<evidence type="ECO:0000313" key="10">
    <source>
        <dbReference type="Proteomes" id="UP000008495"/>
    </source>
</evidence>
<dbReference type="Gene3D" id="3.40.50.300">
    <property type="entry name" value="P-loop containing nucleotide triphosphate hydrolases"/>
    <property type="match status" value="1"/>
</dbReference>
<dbReference type="InterPro" id="IPR039421">
    <property type="entry name" value="Type_1_exporter"/>
</dbReference>
<dbReference type="InterPro" id="IPR017871">
    <property type="entry name" value="ABC_transporter-like_CS"/>
</dbReference>
<dbReference type="RefSeq" id="WP_006503235.1">
    <property type="nucleotide sequence ID" value="NZ_BAGZ01000009.1"/>
</dbReference>
<comment type="caution">
    <text evidence="9">The sequence shown here is derived from an EMBL/GenBank/DDBJ whole genome shotgun (WGS) entry which is preliminary data.</text>
</comment>
<evidence type="ECO:0000256" key="3">
    <source>
        <dbReference type="ARBA" id="ARBA00022989"/>
    </source>
</evidence>
<keyword evidence="9" id="KW-0547">Nucleotide-binding</keyword>
<feature type="transmembrane region" description="Helical" evidence="6">
    <location>
        <begin position="77"/>
        <end position="95"/>
    </location>
</feature>
<dbReference type="eggNOG" id="COG1132">
    <property type="taxonomic scope" value="Bacteria"/>
</dbReference>
<dbReference type="PANTHER" id="PTHR43394:SF1">
    <property type="entry name" value="ATP-BINDING CASSETTE SUB-FAMILY B MEMBER 10, MITOCHONDRIAL"/>
    <property type="match status" value="1"/>
</dbReference>
<feature type="transmembrane region" description="Helical" evidence="6">
    <location>
        <begin position="162"/>
        <end position="189"/>
    </location>
</feature>
<dbReference type="GO" id="GO:0005524">
    <property type="term" value="F:ATP binding"/>
    <property type="evidence" value="ECO:0007669"/>
    <property type="project" value="UniProtKB-KW"/>
</dbReference>